<dbReference type="AlphaFoldDB" id="A0A4S8LZ23"/>
<proteinExistence type="predicted"/>
<evidence type="ECO:0000313" key="2">
    <source>
        <dbReference type="Proteomes" id="UP000297245"/>
    </source>
</evidence>
<gene>
    <name evidence="1" type="ORF">K435DRAFT_798836</name>
</gene>
<organism evidence="1 2">
    <name type="scientific">Dendrothele bispora (strain CBS 962.96)</name>
    <dbReference type="NCBI Taxonomy" id="1314807"/>
    <lineage>
        <taxon>Eukaryota</taxon>
        <taxon>Fungi</taxon>
        <taxon>Dikarya</taxon>
        <taxon>Basidiomycota</taxon>
        <taxon>Agaricomycotina</taxon>
        <taxon>Agaricomycetes</taxon>
        <taxon>Agaricomycetidae</taxon>
        <taxon>Agaricales</taxon>
        <taxon>Agaricales incertae sedis</taxon>
        <taxon>Dendrothele</taxon>
    </lineage>
</organism>
<dbReference type="EMBL" id="ML179222">
    <property type="protein sequence ID" value="THU94488.1"/>
    <property type="molecule type" value="Genomic_DNA"/>
</dbReference>
<evidence type="ECO:0000313" key="1">
    <source>
        <dbReference type="EMBL" id="THU94488.1"/>
    </source>
</evidence>
<name>A0A4S8LZ23_DENBC</name>
<sequence>MPWIALWDKGGPAINVLGVVAPEQEDFFSQFLLSFFPPSSLTLPQNAQQTLFHHTCLGCAAPPRSDALKKAVLYLHHCHVHEAGAGLGFGVLLVLASRLASEGASERSRRIVADILYINARTWVDDRKVTFFLDTLKTPTGSINGMVEKRSEPPYPQNVEIFFGSTRNAHSKLIIISSRKRSKRA</sequence>
<reference evidence="1 2" key="1">
    <citation type="journal article" date="2019" name="Nat. Ecol. Evol.">
        <title>Megaphylogeny resolves global patterns of mushroom evolution.</title>
        <authorList>
            <person name="Varga T."/>
            <person name="Krizsan K."/>
            <person name="Foldi C."/>
            <person name="Dima B."/>
            <person name="Sanchez-Garcia M."/>
            <person name="Sanchez-Ramirez S."/>
            <person name="Szollosi G.J."/>
            <person name="Szarkandi J.G."/>
            <person name="Papp V."/>
            <person name="Albert L."/>
            <person name="Andreopoulos W."/>
            <person name="Angelini C."/>
            <person name="Antonin V."/>
            <person name="Barry K.W."/>
            <person name="Bougher N.L."/>
            <person name="Buchanan P."/>
            <person name="Buyck B."/>
            <person name="Bense V."/>
            <person name="Catcheside P."/>
            <person name="Chovatia M."/>
            <person name="Cooper J."/>
            <person name="Damon W."/>
            <person name="Desjardin D."/>
            <person name="Finy P."/>
            <person name="Geml J."/>
            <person name="Haridas S."/>
            <person name="Hughes K."/>
            <person name="Justo A."/>
            <person name="Karasinski D."/>
            <person name="Kautmanova I."/>
            <person name="Kiss B."/>
            <person name="Kocsube S."/>
            <person name="Kotiranta H."/>
            <person name="LaButti K.M."/>
            <person name="Lechner B.E."/>
            <person name="Liimatainen K."/>
            <person name="Lipzen A."/>
            <person name="Lukacs Z."/>
            <person name="Mihaltcheva S."/>
            <person name="Morgado L.N."/>
            <person name="Niskanen T."/>
            <person name="Noordeloos M.E."/>
            <person name="Ohm R.A."/>
            <person name="Ortiz-Santana B."/>
            <person name="Ovrebo C."/>
            <person name="Racz N."/>
            <person name="Riley R."/>
            <person name="Savchenko A."/>
            <person name="Shiryaev A."/>
            <person name="Soop K."/>
            <person name="Spirin V."/>
            <person name="Szebenyi C."/>
            <person name="Tomsovsky M."/>
            <person name="Tulloss R.E."/>
            <person name="Uehling J."/>
            <person name="Grigoriev I.V."/>
            <person name="Vagvolgyi C."/>
            <person name="Papp T."/>
            <person name="Martin F.M."/>
            <person name="Miettinen O."/>
            <person name="Hibbett D.S."/>
            <person name="Nagy L.G."/>
        </authorList>
    </citation>
    <scope>NUCLEOTIDE SEQUENCE [LARGE SCALE GENOMIC DNA]</scope>
    <source>
        <strain evidence="1 2">CBS 962.96</strain>
    </source>
</reference>
<protein>
    <submittedName>
        <fullName evidence="1">Uncharacterized protein</fullName>
    </submittedName>
</protein>
<keyword evidence="2" id="KW-1185">Reference proteome</keyword>
<dbReference type="Proteomes" id="UP000297245">
    <property type="component" value="Unassembled WGS sequence"/>
</dbReference>
<accession>A0A4S8LZ23</accession>